<dbReference type="AlphaFoldDB" id="A0A5B7HH27"/>
<comment type="caution">
    <text evidence="2">The sequence shown here is derived from an EMBL/GenBank/DDBJ whole genome shotgun (WGS) entry which is preliminary data.</text>
</comment>
<dbReference type="EMBL" id="VSRR010029472">
    <property type="protein sequence ID" value="MPC69473.1"/>
    <property type="molecule type" value="Genomic_DNA"/>
</dbReference>
<protein>
    <submittedName>
        <fullName evidence="2">Uncharacterized protein</fullName>
    </submittedName>
</protein>
<organism evidence="2 3">
    <name type="scientific">Portunus trituberculatus</name>
    <name type="common">Swimming crab</name>
    <name type="synonym">Neptunus trituberculatus</name>
    <dbReference type="NCBI Taxonomy" id="210409"/>
    <lineage>
        <taxon>Eukaryota</taxon>
        <taxon>Metazoa</taxon>
        <taxon>Ecdysozoa</taxon>
        <taxon>Arthropoda</taxon>
        <taxon>Crustacea</taxon>
        <taxon>Multicrustacea</taxon>
        <taxon>Malacostraca</taxon>
        <taxon>Eumalacostraca</taxon>
        <taxon>Eucarida</taxon>
        <taxon>Decapoda</taxon>
        <taxon>Pleocyemata</taxon>
        <taxon>Brachyura</taxon>
        <taxon>Eubrachyura</taxon>
        <taxon>Portunoidea</taxon>
        <taxon>Portunidae</taxon>
        <taxon>Portuninae</taxon>
        <taxon>Portunus</taxon>
    </lineage>
</organism>
<sequence length="44" mass="4726">MIWNAVIFGCPKKPGKKEGRPYHTAEAGDIGQAEGESIRNGVGR</sequence>
<evidence type="ECO:0000313" key="2">
    <source>
        <dbReference type="EMBL" id="MPC69473.1"/>
    </source>
</evidence>
<feature type="region of interest" description="Disordered" evidence="1">
    <location>
        <begin position="13"/>
        <end position="44"/>
    </location>
</feature>
<accession>A0A5B7HH27</accession>
<name>A0A5B7HH27_PORTR</name>
<evidence type="ECO:0000256" key="1">
    <source>
        <dbReference type="SAM" id="MobiDB-lite"/>
    </source>
</evidence>
<gene>
    <name evidence="2" type="ORF">E2C01_063699</name>
</gene>
<keyword evidence="3" id="KW-1185">Reference proteome</keyword>
<dbReference type="Proteomes" id="UP000324222">
    <property type="component" value="Unassembled WGS sequence"/>
</dbReference>
<proteinExistence type="predicted"/>
<evidence type="ECO:0000313" key="3">
    <source>
        <dbReference type="Proteomes" id="UP000324222"/>
    </source>
</evidence>
<reference evidence="2 3" key="1">
    <citation type="submission" date="2019-05" db="EMBL/GenBank/DDBJ databases">
        <title>Another draft genome of Portunus trituberculatus and its Hox gene families provides insights of decapod evolution.</title>
        <authorList>
            <person name="Jeong J.-H."/>
            <person name="Song I."/>
            <person name="Kim S."/>
            <person name="Choi T."/>
            <person name="Kim D."/>
            <person name="Ryu S."/>
            <person name="Kim W."/>
        </authorList>
    </citation>
    <scope>NUCLEOTIDE SEQUENCE [LARGE SCALE GENOMIC DNA]</scope>
    <source>
        <tissue evidence="2">Muscle</tissue>
    </source>
</reference>